<dbReference type="SUPFAM" id="SSF56801">
    <property type="entry name" value="Acetyl-CoA synthetase-like"/>
    <property type="match status" value="1"/>
</dbReference>
<dbReference type="InterPro" id="IPR000873">
    <property type="entry name" value="AMP-dep_synth/lig_dom"/>
</dbReference>
<feature type="domain" description="Carrier" evidence="1">
    <location>
        <begin position="533"/>
        <end position="608"/>
    </location>
</feature>
<dbReference type="GO" id="GO:0043041">
    <property type="term" value="P:amino acid activation for nonribosomal peptide biosynthetic process"/>
    <property type="evidence" value="ECO:0007669"/>
    <property type="project" value="TreeGrafter"/>
</dbReference>
<proteinExistence type="predicted"/>
<evidence type="ECO:0000313" key="3">
    <source>
        <dbReference type="Proteomes" id="UP000556436"/>
    </source>
</evidence>
<accession>A0A7W7PFR7</accession>
<dbReference type="InterPro" id="IPR025110">
    <property type="entry name" value="AMP-bd_C"/>
</dbReference>
<dbReference type="InterPro" id="IPR010071">
    <property type="entry name" value="AA_adenyl_dom"/>
</dbReference>
<reference evidence="2 3" key="1">
    <citation type="submission" date="2020-08" db="EMBL/GenBank/DDBJ databases">
        <title>Genomic Encyclopedia of Type Strains, Phase III (KMG-III): the genomes of soil and plant-associated and newly described type strains.</title>
        <authorList>
            <person name="Whitman W."/>
        </authorList>
    </citation>
    <scope>NUCLEOTIDE SEQUENCE [LARGE SCALE GENOMIC DNA]</scope>
    <source>
        <strain evidence="2 3">CECT 3265</strain>
    </source>
</reference>
<dbReference type="Proteomes" id="UP000556436">
    <property type="component" value="Unassembled WGS sequence"/>
</dbReference>
<dbReference type="SUPFAM" id="SSF47336">
    <property type="entry name" value="ACP-like"/>
    <property type="match status" value="1"/>
</dbReference>
<dbReference type="GO" id="GO:0005737">
    <property type="term" value="C:cytoplasm"/>
    <property type="evidence" value="ECO:0007669"/>
    <property type="project" value="TreeGrafter"/>
</dbReference>
<dbReference type="PANTHER" id="PTHR45527:SF1">
    <property type="entry name" value="FATTY ACID SYNTHASE"/>
    <property type="match status" value="1"/>
</dbReference>
<dbReference type="CDD" id="cd05930">
    <property type="entry name" value="A_NRPS"/>
    <property type="match status" value="1"/>
</dbReference>
<dbReference type="InterPro" id="IPR042099">
    <property type="entry name" value="ANL_N_sf"/>
</dbReference>
<dbReference type="Pfam" id="PF00550">
    <property type="entry name" value="PP-binding"/>
    <property type="match status" value="1"/>
</dbReference>
<keyword evidence="3" id="KW-1185">Reference proteome</keyword>
<dbReference type="PROSITE" id="PS00455">
    <property type="entry name" value="AMP_BINDING"/>
    <property type="match status" value="1"/>
</dbReference>
<dbReference type="GO" id="GO:0031177">
    <property type="term" value="F:phosphopantetheine binding"/>
    <property type="evidence" value="ECO:0007669"/>
    <property type="project" value="TreeGrafter"/>
</dbReference>
<evidence type="ECO:0000313" key="2">
    <source>
        <dbReference type="EMBL" id="MBB4888364.1"/>
    </source>
</evidence>
<dbReference type="InterPro" id="IPR020845">
    <property type="entry name" value="AMP-binding_CS"/>
</dbReference>
<dbReference type="Gene3D" id="3.30.300.30">
    <property type="match status" value="1"/>
</dbReference>
<organism evidence="2 3">
    <name type="scientific">Streptomyces netropsis</name>
    <name type="common">Streptoverticillium netropsis</name>
    <dbReference type="NCBI Taxonomy" id="55404"/>
    <lineage>
        <taxon>Bacteria</taxon>
        <taxon>Bacillati</taxon>
        <taxon>Actinomycetota</taxon>
        <taxon>Actinomycetes</taxon>
        <taxon>Kitasatosporales</taxon>
        <taxon>Streptomycetaceae</taxon>
        <taxon>Streptomyces</taxon>
    </lineage>
</organism>
<dbReference type="InterPro" id="IPR045851">
    <property type="entry name" value="AMP-bd_C_sf"/>
</dbReference>
<dbReference type="AlphaFoldDB" id="A0A7W7PFR7"/>
<dbReference type="GO" id="GO:0044550">
    <property type="term" value="P:secondary metabolite biosynthetic process"/>
    <property type="evidence" value="ECO:0007669"/>
    <property type="project" value="TreeGrafter"/>
</dbReference>
<protein>
    <submittedName>
        <fullName evidence="2">Amino acid adenylation domain-containing protein</fullName>
    </submittedName>
</protein>
<sequence length="625" mass="66871">MAVYTGARNHDGTDQEPWSVLAAFQRQAARGPETTALVIGGETLTYRELDRASAGLARLLWRLGARPGRVVCIRVEQSAIAVVAVLAALRTGAAWAALEPDLPPARLRQLLRDTDCAVILGDAPEPDPDHVTDPPAVLDAAGLTLRELVEAGARTPDDWFPPVPEDAPAYLVYTSGSTGLPKGVMVSRAQLAASIGCRAEVYGTGPSTFLMAMRLSFDGMLGGMFWSFCNGHTLLLPDLRQLRQVGELARLAGEHHATHLVVVPSYYRALLAQSRPLPDSLRLVVVAGEECTPDLVRTHHERLPGALLVNEYGPTETTISCVVQPGLDASWDRIPIGRPWPGVAARVLDERLREVPAGEPGELYIGGAFVALGYAGAPGRTAERFVADPFGPPGARLYRTGDLALVDERGALHYRGRTDLQVKIRGTRIELGEIEGVLENHPDVGQAVVNCERADGDEPRLIAFVTPGPPGAPSPAGAELRRHCLASLVEQAVPELFVPVARMPLNTSGKADRAALRDLVPTGVPSDADPAQPDWTGDQRTLGRIWAAVLRHSDIGLDDNFFAVGGSSLKVIDLHARLNHAWPGVLRMGELFDLITISAQAAAIHSRLGVDAGRKAPAPPTAYEL</sequence>
<dbReference type="RefSeq" id="WP_184735922.1">
    <property type="nucleotide sequence ID" value="NZ_BMRW01000007.1"/>
</dbReference>
<name>A0A7W7PFR7_STRNE</name>
<dbReference type="Gene3D" id="3.40.50.12780">
    <property type="entry name" value="N-terminal domain of ligase-like"/>
    <property type="match status" value="1"/>
</dbReference>
<dbReference type="PROSITE" id="PS50075">
    <property type="entry name" value="CARRIER"/>
    <property type="match status" value="1"/>
</dbReference>
<dbReference type="InterPro" id="IPR009081">
    <property type="entry name" value="PP-bd_ACP"/>
</dbReference>
<dbReference type="Pfam" id="PF00501">
    <property type="entry name" value="AMP-binding"/>
    <property type="match status" value="1"/>
</dbReference>
<dbReference type="EMBL" id="JACHJG010000009">
    <property type="protein sequence ID" value="MBB4888364.1"/>
    <property type="molecule type" value="Genomic_DNA"/>
</dbReference>
<evidence type="ECO:0000259" key="1">
    <source>
        <dbReference type="PROSITE" id="PS50075"/>
    </source>
</evidence>
<dbReference type="Gene3D" id="1.10.1200.10">
    <property type="entry name" value="ACP-like"/>
    <property type="match status" value="1"/>
</dbReference>
<dbReference type="PANTHER" id="PTHR45527">
    <property type="entry name" value="NONRIBOSOMAL PEPTIDE SYNTHETASE"/>
    <property type="match status" value="1"/>
</dbReference>
<dbReference type="Pfam" id="PF13193">
    <property type="entry name" value="AMP-binding_C"/>
    <property type="match status" value="1"/>
</dbReference>
<comment type="caution">
    <text evidence="2">The sequence shown here is derived from an EMBL/GenBank/DDBJ whole genome shotgun (WGS) entry which is preliminary data.</text>
</comment>
<dbReference type="NCBIfam" id="TIGR01733">
    <property type="entry name" value="AA-adenyl-dom"/>
    <property type="match status" value="1"/>
</dbReference>
<dbReference type="InterPro" id="IPR036736">
    <property type="entry name" value="ACP-like_sf"/>
</dbReference>
<gene>
    <name evidence="2" type="ORF">FHS38_004433</name>
</gene>